<feature type="transmembrane region" description="Helical" evidence="10">
    <location>
        <begin position="60"/>
        <end position="84"/>
    </location>
</feature>
<comment type="similarity">
    <text evidence="2">Belongs to the complex I subunit 4L family.</text>
</comment>
<evidence type="ECO:0000313" key="11">
    <source>
        <dbReference type="EMBL" id="QIZ12529.1"/>
    </source>
</evidence>
<comment type="subcellular location">
    <subcellularLocation>
        <location evidence="1">Membrane</location>
        <topology evidence="1">Multi-pass membrane protein</topology>
    </subcellularLocation>
</comment>
<dbReference type="AlphaFoldDB" id="A0A6H1PFX7"/>
<evidence type="ECO:0000256" key="7">
    <source>
        <dbReference type="ARBA" id="ARBA00023027"/>
    </source>
</evidence>
<dbReference type="GO" id="GO:0016020">
    <property type="term" value="C:membrane"/>
    <property type="evidence" value="ECO:0007669"/>
    <property type="project" value="UniProtKB-SubCell"/>
</dbReference>
<name>A0A6H1PFX7_PLAAB</name>
<keyword evidence="11" id="KW-0496">Mitochondrion</keyword>
<evidence type="ECO:0000256" key="5">
    <source>
        <dbReference type="ARBA" id="ARBA00022967"/>
    </source>
</evidence>
<organism evidence="11">
    <name type="scientific">Plaxiphora albida</name>
    <name type="common">Whitened chiton</name>
    <name type="synonym">Chiton albidus</name>
    <dbReference type="NCBI Taxonomy" id="256106"/>
    <lineage>
        <taxon>Eukaryota</taxon>
        <taxon>Metazoa</taxon>
        <taxon>Spiralia</taxon>
        <taxon>Lophotrochozoa</taxon>
        <taxon>Mollusca</taxon>
        <taxon>Polyplacophora</taxon>
        <taxon>Neoloricata</taxon>
        <taxon>Chitonida</taxon>
        <taxon>Acanthochitonina</taxon>
        <taxon>Mopaliidae</taxon>
        <taxon>Plaxiphora</taxon>
    </lineage>
</organism>
<feature type="transmembrane region" description="Helical" evidence="10">
    <location>
        <begin position="32"/>
        <end position="54"/>
    </location>
</feature>
<feature type="transmembrane region" description="Helical" evidence="10">
    <location>
        <begin position="6"/>
        <end position="25"/>
    </location>
</feature>
<gene>
    <name evidence="11" type="primary">ND4L</name>
</gene>
<accession>A0A6H1PFX7</accession>
<reference evidence="11" key="1">
    <citation type="journal article" date="2020" name="BMC Evol. Biol.">
        <title>A mitogenomic phylogeny of chitons (Mollusca: Polyplacophora).</title>
        <authorList>
            <person name="Irisarri I."/>
            <person name="Uribe J.E."/>
            <person name="Eernisse D.J."/>
            <person name="Zardoya R."/>
        </authorList>
    </citation>
    <scope>NUCLEOTIDE SEQUENCE</scope>
</reference>
<evidence type="ECO:0000256" key="4">
    <source>
        <dbReference type="ARBA" id="ARBA00022692"/>
    </source>
</evidence>
<dbReference type="Gene3D" id="1.10.287.3510">
    <property type="match status" value="1"/>
</dbReference>
<keyword evidence="7" id="KW-0520">NAD</keyword>
<proteinExistence type="inferred from homology"/>
<dbReference type="InterPro" id="IPR039428">
    <property type="entry name" value="NUOK/Mnh_C1-like"/>
</dbReference>
<evidence type="ECO:0000256" key="9">
    <source>
        <dbReference type="ARBA" id="ARBA00031586"/>
    </source>
</evidence>
<geneLocation type="mitochondrion" evidence="11"/>
<evidence type="ECO:0000256" key="3">
    <source>
        <dbReference type="ARBA" id="ARBA00016612"/>
    </source>
</evidence>
<keyword evidence="8 10" id="KW-0472">Membrane</keyword>
<evidence type="ECO:0000256" key="10">
    <source>
        <dbReference type="SAM" id="Phobius"/>
    </source>
</evidence>
<sequence length="100" mass="10767">MMSFFNPLFILGVLAGVSGVVSLCLQRKHLLNILLLLELLMLSLFLLLVCLSNGVGGEGLMVFVLLVFGACEASIGLSMMVILIRAYGNDYVSSLVINKC</sequence>
<keyword evidence="5" id="KW-1278">Translocase</keyword>
<protein>
    <recommendedName>
        <fullName evidence="3">NADH-ubiquinone oxidoreductase chain 4L</fullName>
    </recommendedName>
    <alternativeName>
        <fullName evidence="9">NADH dehydrogenase subunit 4L</fullName>
    </alternativeName>
</protein>
<keyword evidence="4 10" id="KW-0812">Transmembrane</keyword>
<keyword evidence="6 10" id="KW-1133">Transmembrane helix</keyword>
<evidence type="ECO:0000256" key="2">
    <source>
        <dbReference type="ARBA" id="ARBA00010519"/>
    </source>
</evidence>
<evidence type="ECO:0000256" key="8">
    <source>
        <dbReference type="ARBA" id="ARBA00023136"/>
    </source>
</evidence>
<dbReference type="Pfam" id="PF00420">
    <property type="entry name" value="Oxidored_q2"/>
    <property type="match status" value="1"/>
</dbReference>
<dbReference type="EMBL" id="MN864050">
    <property type="protein sequence ID" value="QIZ12529.1"/>
    <property type="molecule type" value="Genomic_DNA"/>
</dbReference>
<evidence type="ECO:0000256" key="1">
    <source>
        <dbReference type="ARBA" id="ARBA00004141"/>
    </source>
</evidence>
<evidence type="ECO:0000256" key="6">
    <source>
        <dbReference type="ARBA" id="ARBA00022989"/>
    </source>
</evidence>